<sequence length="94" mass="10525">MEVTAAVLYDGALAHYDVNIEREGVCVARLASYKGRNGQKPPEFLTIRKEGRHWISDEGSRNLAEDIGYAVEIKVPKDVMIETDRRRTGEHPAG</sequence>
<reference evidence="2" key="1">
    <citation type="submission" date="2015-01" db="EMBL/GenBank/DDBJ databases">
        <title>Flavisolibacter sp./LCS9/ whole genome sequencing.</title>
        <authorList>
            <person name="Kim M.K."/>
            <person name="Srinivasan S."/>
            <person name="Lee J.-J."/>
        </authorList>
    </citation>
    <scope>NUCLEOTIDE SEQUENCE [LARGE SCALE GENOMIC DNA]</scope>
    <source>
        <strain evidence="2">LCS9</strain>
    </source>
</reference>
<dbReference type="Proteomes" id="UP000077177">
    <property type="component" value="Chromosome"/>
</dbReference>
<dbReference type="AlphaFoldDB" id="A0A172TZ55"/>
<dbReference type="KEGG" id="fla:SY85_19780"/>
<dbReference type="EMBL" id="CP011390">
    <property type="protein sequence ID" value="ANE52389.1"/>
    <property type="molecule type" value="Genomic_DNA"/>
</dbReference>
<dbReference type="OrthoDB" id="676226at2"/>
<evidence type="ECO:0000313" key="1">
    <source>
        <dbReference type="EMBL" id="ANE52389.1"/>
    </source>
</evidence>
<reference evidence="1 2" key="2">
    <citation type="journal article" date="2016" name="Int. J. Syst. Evol. Microbiol.">
        <title>Flavisolibacter tropicus sp. nov., isolated from tropical soil.</title>
        <authorList>
            <person name="Lee J.J."/>
            <person name="Kang M.S."/>
            <person name="Kim G.S."/>
            <person name="Lee C.S."/>
            <person name="Lim S."/>
            <person name="Lee J."/>
            <person name="Roh S.H."/>
            <person name="Kang H."/>
            <person name="Ha J.M."/>
            <person name="Bae S."/>
            <person name="Jung H.Y."/>
            <person name="Kim M.K."/>
        </authorList>
    </citation>
    <scope>NUCLEOTIDE SEQUENCE [LARGE SCALE GENOMIC DNA]</scope>
    <source>
        <strain evidence="1 2">LCS9</strain>
    </source>
</reference>
<protein>
    <submittedName>
        <fullName evidence="1">Uncharacterized protein</fullName>
    </submittedName>
</protein>
<gene>
    <name evidence="1" type="ORF">SY85_19780</name>
</gene>
<name>A0A172TZ55_9BACT</name>
<proteinExistence type="predicted"/>
<accession>A0A172TZ55</accession>
<dbReference type="RefSeq" id="WP_066406796.1">
    <property type="nucleotide sequence ID" value="NZ_CP011390.1"/>
</dbReference>
<organism evidence="1 2">
    <name type="scientific">Flavisolibacter tropicus</name>
    <dbReference type="NCBI Taxonomy" id="1492898"/>
    <lineage>
        <taxon>Bacteria</taxon>
        <taxon>Pseudomonadati</taxon>
        <taxon>Bacteroidota</taxon>
        <taxon>Chitinophagia</taxon>
        <taxon>Chitinophagales</taxon>
        <taxon>Chitinophagaceae</taxon>
        <taxon>Flavisolibacter</taxon>
    </lineage>
</organism>
<keyword evidence="2" id="KW-1185">Reference proteome</keyword>
<evidence type="ECO:0000313" key="2">
    <source>
        <dbReference type="Proteomes" id="UP000077177"/>
    </source>
</evidence>